<dbReference type="PRINTS" id="PR00368">
    <property type="entry name" value="FADPNR"/>
</dbReference>
<feature type="transmembrane region" description="Helical" evidence="11">
    <location>
        <begin position="416"/>
        <end position="442"/>
    </location>
</feature>
<keyword evidence="10" id="KW-0411">Iron-sulfur</keyword>
<keyword evidence="5" id="KW-0285">Flavoprotein</keyword>
<proteinExistence type="predicted"/>
<keyword evidence="9" id="KW-0408">Iron</keyword>
<evidence type="ECO:0000256" key="3">
    <source>
        <dbReference type="ARBA" id="ARBA00005096"/>
    </source>
</evidence>
<keyword evidence="6" id="KW-0479">Metal-binding</keyword>
<evidence type="ECO:0000259" key="12">
    <source>
        <dbReference type="Pfam" id="PF07992"/>
    </source>
</evidence>
<feature type="domain" description="FAD/NAD(P)-binding" evidence="12">
    <location>
        <begin position="3"/>
        <end position="111"/>
    </location>
</feature>
<dbReference type="PANTHER" id="PTHR43809">
    <property type="entry name" value="NITRITE REDUCTASE (NADH) LARGE SUBUNIT"/>
    <property type="match status" value="1"/>
</dbReference>
<keyword evidence="8 14" id="KW-0560">Oxidoreductase</keyword>
<keyword evidence="11" id="KW-0472">Membrane</keyword>
<dbReference type="PANTHER" id="PTHR43809:SF1">
    <property type="entry name" value="NITRITE REDUCTASE (NADH) LARGE SUBUNIT"/>
    <property type="match status" value="1"/>
</dbReference>
<comment type="pathway">
    <text evidence="3">Nitrogen metabolism; nitrate reduction (assimilation).</text>
</comment>
<dbReference type="OrthoDB" id="9792592at2"/>
<keyword evidence="4" id="KW-0349">Heme</keyword>
<dbReference type="Proteomes" id="UP000315003">
    <property type="component" value="Chromosome"/>
</dbReference>
<dbReference type="GO" id="GO:0051536">
    <property type="term" value="F:iron-sulfur cluster binding"/>
    <property type="evidence" value="ECO:0007669"/>
    <property type="project" value="UniProtKB-KW"/>
</dbReference>
<feature type="transmembrane region" description="Helical" evidence="11">
    <location>
        <begin position="310"/>
        <end position="332"/>
    </location>
</feature>
<dbReference type="GO" id="GO:0046872">
    <property type="term" value="F:metal ion binding"/>
    <property type="evidence" value="ECO:0007669"/>
    <property type="project" value="UniProtKB-KW"/>
</dbReference>
<dbReference type="Pfam" id="PF07992">
    <property type="entry name" value="Pyr_redox_2"/>
    <property type="match status" value="1"/>
</dbReference>
<evidence type="ECO:0000256" key="6">
    <source>
        <dbReference type="ARBA" id="ARBA00022723"/>
    </source>
</evidence>
<feature type="domain" description="NADH-rubredoxin oxidoreductase C-terminal" evidence="13">
    <location>
        <begin position="145"/>
        <end position="211"/>
    </location>
</feature>
<keyword evidence="11" id="KW-0812">Transmembrane</keyword>
<evidence type="ECO:0000256" key="10">
    <source>
        <dbReference type="ARBA" id="ARBA00023014"/>
    </source>
</evidence>
<evidence type="ECO:0000313" key="14">
    <source>
        <dbReference type="EMBL" id="QDT58782.1"/>
    </source>
</evidence>
<evidence type="ECO:0000256" key="8">
    <source>
        <dbReference type="ARBA" id="ARBA00023002"/>
    </source>
</evidence>
<evidence type="ECO:0000256" key="2">
    <source>
        <dbReference type="ARBA" id="ARBA00001974"/>
    </source>
</evidence>
<comment type="cofactor">
    <cofactor evidence="2">
        <name>FAD</name>
        <dbReference type="ChEBI" id="CHEBI:57692"/>
    </cofactor>
</comment>
<keyword evidence="15" id="KW-1185">Reference proteome</keyword>
<dbReference type="InterPro" id="IPR023753">
    <property type="entry name" value="FAD/NAD-binding_dom"/>
</dbReference>
<dbReference type="SUPFAM" id="SSF51905">
    <property type="entry name" value="FAD/NAD(P)-binding domain"/>
    <property type="match status" value="1"/>
</dbReference>
<dbReference type="AlphaFoldDB" id="A0A517SRM8"/>
<sequence length="484" mass="53067">MAPGLMPRQLDARGADRLRDWVEETGANVHLVRRTKEIERTDDDQLTLSFHNASALEVDILIAATGVRPNDQLAKATGLATGSRGGFAVNSNLETSAPNVFAVGECVSFHDHLYGLAAPCFRMADVLAERLAGRDEQFHGADESAELKLLGVNVITIGKTLGDSPGVIPLIHFDASGYRKLLLEKGRVVGASCVGEWSQLHQVRHAIEHQTILWPWQRLRFQKTGVPWAIAENLPVHQWPPSSTIFSCLGIKKQVIEQTIDHCGGAESQRLEQVIERCRASTACGSCRPLVAELVGAPASKSASPGSKTILIASLIALLLGVGVSLLPPLGFSLSVTDQWRNIDWLWRNDTARQITGFSLLAVTVIGMVFSIRKRSSKVQWGHYGYWRAFHSIMGTLALVFMLVHTGVKLGSNLNLMLGVCFWMTVLLGAGDGISSGLESNLPAHVGHRVRGWRTKLTKLHHWVTWPLPALIGLHILSFYWFSD</sequence>
<evidence type="ECO:0000256" key="4">
    <source>
        <dbReference type="ARBA" id="ARBA00022617"/>
    </source>
</evidence>
<dbReference type="EC" id="1.7.1.4" evidence="14"/>
<keyword evidence="11" id="KW-1133">Transmembrane helix</keyword>
<feature type="transmembrane region" description="Helical" evidence="11">
    <location>
        <begin position="463"/>
        <end position="482"/>
    </location>
</feature>
<dbReference type="InterPro" id="IPR041854">
    <property type="entry name" value="BFD-like_2Fe2S-bd_dom_sf"/>
</dbReference>
<name>A0A517SRM8_9BACT</name>
<dbReference type="InterPro" id="IPR052034">
    <property type="entry name" value="NasD-like"/>
</dbReference>
<evidence type="ECO:0000313" key="15">
    <source>
        <dbReference type="Proteomes" id="UP000315003"/>
    </source>
</evidence>
<dbReference type="InterPro" id="IPR036188">
    <property type="entry name" value="FAD/NAD-bd_sf"/>
</dbReference>
<keyword evidence="7" id="KW-0274">FAD</keyword>
<dbReference type="InterPro" id="IPR041575">
    <property type="entry name" value="Rubredoxin_C"/>
</dbReference>
<organism evidence="14 15">
    <name type="scientific">Stieleria bergensis</name>
    <dbReference type="NCBI Taxonomy" id="2528025"/>
    <lineage>
        <taxon>Bacteria</taxon>
        <taxon>Pseudomonadati</taxon>
        <taxon>Planctomycetota</taxon>
        <taxon>Planctomycetia</taxon>
        <taxon>Pirellulales</taxon>
        <taxon>Pirellulaceae</taxon>
        <taxon>Stieleria</taxon>
    </lineage>
</organism>
<dbReference type="Gene3D" id="1.10.10.1100">
    <property type="entry name" value="BFD-like [2Fe-2S]-binding domain"/>
    <property type="match status" value="1"/>
</dbReference>
<dbReference type="GO" id="GO:0008942">
    <property type="term" value="F:nitrite reductase [NAD(P)H] activity"/>
    <property type="evidence" value="ECO:0007669"/>
    <property type="project" value="UniProtKB-EC"/>
</dbReference>
<evidence type="ECO:0000256" key="5">
    <source>
        <dbReference type="ARBA" id="ARBA00022630"/>
    </source>
</evidence>
<protein>
    <submittedName>
        <fullName evidence="14">Nitrite reductase [NAD(P)H]</fullName>
        <ecNumber evidence="14">1.7.1.4</ecNumber>
    </submittedName>
</protein>
<feature type="transmembrane region" description="Helical" evidence="11">
    <location>
        <begin position="352"/>
        <end position="372"/>
    </location>
</feature>
<reference evidence="14 15" key="1">
    <citation type="submission" date="2019-02" db="EMBL/GenBank/DDBJ databases">
        <title>Deep-cultivation of Planctomycetes and their phenomic and genomic characterization uncovers novel biology.</title>
        <authorList>
            <person name="Wiegand S."/>
            <person name="Jogler M."/>
            <person name="Boedeker C."/>
            <person name="Pinto D."/>
            <person name="Vollmers J."/>
            <person name="Rivas-Marin E."/>
            <person name="Kohn T."/>
            <person name="Peeters S.H."/>
            <person name="Heuer A."/>
            <person name="Rast P."/>
            <person name="Oberbeckmann S."/>
            <person name="Bunk B."/>
            <person name="Jeske O."/>
            <person name="Meyerdierks A."/>
            <person name="Storesund J.E."/>
            <person name="Kallscheuer N."/>
            <person name="Luecker S."/>
            <person name="Lage O.M."/>
            <person name="Pohl T."/>
            <person name="Merkel B.J."/>
            <person name="Hornburger P."/>
            <person name="Mueller R.-W."/>
            <person name="Bruemmer F."/>
            <person name="Labrenz M."/>
            <person name="Spormann A.M."/>
            <person name="Op den Camp H."/>
            <person name="Overmann J."/>
            <person name="Amann R."/>
            <person name="Jetten M.S.M."/>
            <person name="Mascher T."/>
            <person name="Medema M.H."/>
            <person name="Devos D.P."/>
            <person name="Kaster A.-K."/>
            <person name="Ovreas L."/>
            <person name="Rohde M."/>
            <person name="Galperin M.Y."/>
            <person name="Jogler C."/>
        </authorList>
    </citation>
    <scope>NUCLEOTIDE SEQUENCE [LARGE SCALE GENOMIC DNA]</scope>
    <source>
        <strain evidence="14 15">SV_7m_r</strain>
    </source>
</reference>
<gene>
    <name evidence="14" type="primary">nasD</name>
    <name evidence="14" type="ORF">SV7mr_12830</name>
</gene>
<evidence type="ECO:0000256" key="9">
    <source>
        <dbReference type="ARBA" id="ARBA00023004"/>
    </source>
</evidence>
<evidence type="ECO:0000256" key="1">
    <source>
        <dbReference type="ARBA" id="ARBA00001929"/>
    </source>
</evidence>
<dbReference type="Gene3D" id="3.50.50.60">
    <property type="entry name" value="FAD/NAD(P)-binding domain"/>
    <property type="match status" value="2"/>
</dbReference>
<evidence type="ECO:0000256" key="11">
    <source>
        <dbReference type="SAM" id="Phobius"/>
    </source>
</evidence>
<evidence type="ECO:0000259" key="13">
    <source>
        <dbReference type="Pfam" id="PF18267"/>
    </source>
</evidence>
<dbReference type="InterPro" id="IPR016156">
    <property type="entry name" value="FAD/NAD-linked_Rdtase_dimer_sf"/>
</dbReference>
<accession>A0A517SRM8</accession>
<comment type="cofactor">
    <cofactor evidence="1">
        <name>siroheme</name>
        <dbReference type="ChEBI" id="CHEBI:60052"/>
    </cofactor>
</comment>
<dbReference type="EMBL" id="CP036272">
    <property type="protein sequence ID" value="QDT58782.1"/>
    <property type="molecule type" value="Genomic_DNA"/>
</dbReference>
<dbReference type="Gene3D" id="3.30.390.30">
    <property type="match status" value="1"/>
</dbReference>
<feature type="transmembrane region" description="Helical" evidence="11">
    <location>
        <begin position="384"/>
        <end position="404"/>
    </location>
</feature>
<evidence type="ECO:0000256" key="7">
    <source>
        <dbReference type="ARBA" id="ARBA00022827"/>
    </source>
</evidence>
<dbReference type="Pfam" id="PF18267">
    <property type="entry name" value="Rubredoxin_C"/>
    <property type="match status" value="1"/>
</dbReference>